<evidence type="ECO:0000313" key="3">
    <source>
        <dbReference type="Proteomes" id="UP001224997"/>
    </source>
</evidence>
<name>A0ABT9J9R2_9RHOB</name>
<dbReference type="Gene3D" id="2.70.40.10">
    <property type="match status" value="1"/>
</dbReference>
<gene>
    <name evidence="2" type="ORF">Q5Y72_01765</name>
</gene>
<feature type="compositionally biased region" description="Basic and acidic residues" evidence="1">
    <location>
        <begin position="8"/>
        <end position="20"/>
    </location>
</feature>
<comment type="caution">
    <text evidence="2">The sequence shown here is derived from an EMBL/GenBank/DDBJ whole genome shotgun (WGS) entry which is preliminary data.</text>
</comment>
<reference evidence="2 3" key="1">
    <citation type="submission" date="2023-08" db="EMBL/GenBank/DDBJ databases">
        <authorList>
            <person name="Park J.-S."/>
        </authorList>
    </citation>
    <scope>NUCLEOTIDE SEQUENCE [LARGE SCALE GENOMIC DNA]</scope>
    <source>
        <strain evidence="2 3">2205BS29-5</strain>
    </source>
</reference>
<keyword evidence="3" id="KW-1185">Reference proteome</keyword>
<protein>
    <submittedName>
        <fullName evidence="2">Uncharacterized protein</fullName>
    </submittedName>
</protein>
<evidence type="ECO:0000256" key="1">
    <source>
        <dbReference type="SAM" id="MobiDB-lite"/>
    </source>
</evidence>
<accession>A0ABT9J9R2</accession>
<dbReference type="InterPro" id="IPR036157">
    <property type="entry name" value="dUTPase-like_sf"/>
</dbReference>
<feature type="region of interest" description="Disordered" evidence="1">
    <location>
        <begin position="1"/>
        <end position="38"/>
    </location>
</feature>
<organism evidence="2 3">
    <name type="scientific">Paracoccus spongiarum</name>
    <dbReference type="NCBI Taxonomy" id="3064387"/>
    <lineage>
        <taxon>Bacteria</taxon>
        <taxon>Pseudomonadati</taxon>
        <taxon>Pseudomonadota</taxon>
        <taxon>Alphaproteobacteria</taxon>
        <taxon>Rhodobacterales</taxon>
        <taxon>Paracoccaceae</taxon>
        <taxon>Paracoccus</taxon>
    </lineage>
</organism>
<dbReference type="Proteomes" id="UP001224997">
    <property type="component" value="Unassembled WGS sequence"/>
</dbReference>
<dbReference type="RefSeq" id="WP_305961693.1">
    <property type="nucleotide sequence ID" value="NZ_JAVAMQ010000001.1"/>
</dbReference>
<proteinExistence type="predicted"/>
<dbReference type="SUPFAM" id="SSF51283">
    <property type="entry name" value="dUTPase-like"/>
    <property type="match status" value="1"/>
</dbReference>
<dbReference type="EMBL" id="JAVAMQ010000001">
    <property type="protein sequence ID" value="MDP5305821.1"/>
    <property type="molecule type" value="Genomic_DNA"/>
</dbReference>
<evidence type="ECO:0000313" key="2">
    <source>
        <dbReference type="EMBL" id="MDP5305821.1"/>
    </source>
</evidence>
<sequence length="93" mass="9341">MSVSSWHDAGERVNEGRIDTGSRFTRAPFREGDRRGPLGVAPIALGADRRPIADGGRIAPMVAATAPQAVCDEVAEPGATARGAGGSGLTGGG</sequence>